<protein>
    <submittedName>
        <fullName evidence="1">Uncharacterized protein</fullName>
    </submittedName>
</protein>
<comment type="caution">
    <text evidence="1">The sequence shown here is derived from an EMBL/GenBank/DDBJ whole genome shotgun (WGS) entry which is preliminary data.</text>
</comment>
<name>A0ABN1QTK1_9ACTN</name>
<evidence type="ECO:0000313" key="1">
    <source>
        <dbReference type="EMBL" id="GAA0947147.1"/>
    </source>
</evidence>
<dbReference type="EMBL" id="BAAAHQ010000040">
    <property type="protein sequence ID" value="GAA0947147.1"/>
    <property type="molecule type" value="Genomic_DNA"/>
</dbReference>
<dbReference type="RefSeq" id="WP_343953830.1">
    <property type="nucleotide sequence ID" value="NZ_BAAAHQ010000040.1"/>
</dbReference>
<gene>
    <name evidence="1" type="ORF">GCM10009560_63410</name>
</gene>
<dbReference type="Proteomes" id="UP001501578">
    <property type="component" value="Unassembled WGS sequence"/>
</dbReference>
<dbReference type="InterPro" id="IPR036648">
    <property type="entry name" value="CN_Hdrase_a/SCN_Hdrase_g_sf"/>
</dbReference>
<evidence type="ECO:0000313" key="2">
    <source>
        <dbReference type="Proteomes" id="UP001501578"/>
    </source>
</evidence>
<keyword evidence="2" id="KW-1185">Reference proteome</keyword>
<sequence>MAESIYILGAEDRRKFARLIAAAWSDAELRARYEREPRVVLSEYGIGYPAEVPTPPLPPMPDRWLIEAQEGGTISVKP</sequence>
<dbReference type="Gene3D" id="3.90.330.10">
    <property type="entry name" value="Nitrile hydratase alpha /Thiocyanate hydrolase gamma"/>
    <property type="match status" value="1"/>
</dbReference>
<reference evidence="1 2" key="1">
    <citation type="journal article" date="2019" name="Int. J. Syst. Evol. Microbiol.">
        <title>The Global Catalogue of Microorganisms (GCM) 10K type strain sequencing project: providing services to taxonomists for standard genome sequencing and annotation.</title>
        <authorList>
            <consortium name="The Broad Institute Genomics Platform"/>
            <consortium name="The Broad Institute Genome Sequencing Center for Infectious Disease"/>
            <person name="Wu L."/>
            <person name="Ma J."/>
        </authorList>
    </citation>
    <scope>NUCLEOTIDE SEQUENCE [LARGE SCALE GENOMIC DNA]</scope>
    <source>
        <strain evidence="1 2">JCM 11136</strain>
    </source>
</reference>
<organism evidence="1 2">
    <name type="scientific">Nonomuraea longicatena</name>
    <dbReference type="NCBI Taxonomy" id="83682"/>
    <lineage>
        <taxon>Bacteria</taxon>
        <taxon>Bacillati</taxon>
        <taxon>Actinomycetota</taxon>
        <taxon>Actinomycetes</taxon>
        <taxon>Streptosporangiales</taxon>
        <taxon>Streptosporangiaceae</taxon>
        <taxon>Nonomuraea</taxon>
    </lineage>
</organism>
<proteinExistence type="predicted"/>
<accession>A0ABN1QTK1</accession>
<dbReference type="SUPFAM" id="SSF56209">
    <property type="entry name" value="Nitrile hydratase alpha chain"/>
    <property type="match status" value="1"/>
</dbReference>